<keyword evidence="1" id="KW-0812">Transmembrane</keyword>
<evidence type="ECO:0000256" key="1">
    <source>
        <dbReference type="SAM" id="Phobius"/>
    </source>
</evidence>
<gene>
    <name evidence="2" type="ORF">BDZ85DRAFT_19683</name>
</gene>
<keyword evidence="3" id="KW-1185">Reference proteome</keyword>
<keyword evidence="1" id="KW-0472">Membrane</keyword>
<dbReference type="EMBL" id="ML992510">
    <property type="protein sequence ID" value="KAF2221654.1"/>
    <property type="molecule type" value="Genomic_DNA"/>
</dbReference>
<reference evidence="3" key="1">
    <citation type="journal article" date="2020" name="Stud. Mycol.">
        <title>101 Dothideomycetes genomes: A test case for predicting lifestyles and emergence of pathogens.</title>
        <authorList>
            <person name="Haridas S."/>
            <person name="Albert R."/>
            <person name="Binder M."/>
            <person name="Bloem J."/>
            <person name="LaButti K."/>
            <person name="Salamov A."/>
            <person name="Andreopoulos B."/>
            <person name="Baker S."/>
            <person name="Barry K."/>
            <person name="Bills G."/>
            <person name="Bluhm B."/>
            <person name="Cannon C."/>
            <person name="Castanera R."/>
            <person name="Culley D."/>
            <person name="Daum C."/>
            <person name="Ezra D."/>
            <person name="Gonzalez J."/>
            <person name="Henrissat B."/>
            <person name="Kuo A."/>
            <person name="Liang C."/>
            <person name="Lipzen A."/>
            <person name="Lutzoni F."/>
            <person name="Magnuson J."/>
            <person name="Mondo S."/>
            <person name="Nolan M."/>
            <person name="Ohm R."/>
            <person name="Pangilinan J."/>
            <person name="Park H.-J."/>
            <person name="Ramirez L."/>
            <person name="Alfaro M."/>
            <person name="Sun H."/>
            <person name="Tritt A."/>
            <person name="Yoshinaga Y."/>
            <person name="Zwiers L.-H."/>
            <person name="Turgeon B."/>
            <person name="Goodwin S."/>
            <person name="Spatafora J."/>
            <person name="Crous P."/>
            <person name="Grigoriev I."/>
        </authorList>
    </citation>
    <scope>NUCLEOTIDE SEQUENCE [LARGE SCALE GENOMIC DNA]</scope>
    <source>
        <strain evidence="3">CECT 20119</strain>
    </source>
</reference>
<sequence>MCAWHKRRHGLITSTPASLPAVKAANSTQDILCRTPPNLHLRELIRLRRISQRLISFCDLSIHFTAHGPRKPHLFLSVCVARLYLIEVSSLLVLLAANTIYVFRKSKVSRKLNLAERTIRSLLQMGQIPVYKPGSV</sequence>
<feature type="transmembrane region" description="Helical" evidence="1">
    <location>
        <begin position="83"/>
        <end position="103"/>
    </location>
</feature>
<name>A0A6A6G7M1_9PEZI</name>
<dbReference type="Proteomes" id="UP000799538">
    <property type="component" value="Unassembled WGS sequence"/>
</dbReference>
<proteinExistence type="predicted"/>
<dbReference type="AlphaFoldDB" id="A0A6A6G7M1"/>
<accession>A0A6A6G7M1</accession>
<evidence type="ECO:0000313" key="3">
    <source>
        <dbReference type="Proteomes" id="UP000799538"/>
    </source>
</evidence>
<protein>
    <submittedName>
        <fullName evidence="2">Uncharacterized protein</fullName>
    </submittedName>
</protein>
<evidence type="ECO:0000313" key="2">
    <source>
        <dbReference type="EMBL" id="KAF2221654.1"/>
    </source>
</evidence>
<organism evidence="2 3">
    <name type="scientific">Elsinoe ampelina</name>
    <dbReference type="NCBI Taxonomy" id="302913"/>
    <lineage>
        <taxon>Eukaryota</taxon>
        <taxon>Fungi</taxon>
        <taxon>Dikarya</taxon>
        <taxon>Ascomycota</taxon>
        <taxon>Pezizomycotina</taxon>
        <taxon>Dothideomycetes</taxon>
        <taxon>Dothideomycetidae</taxon>
        <taxon>Myriangiales</taxon>
        <taxon>Elsinoaceae</taxon>
        <taxon>Elsinoe</taxon>
    </lineage>
</organism>
<keyword evidence="1" id="KW-1133">Transmembrane helix</keyword>